<feature type="compositionally biased region" description="Basic and acidic residues" evidence="1">
    <location>
        <begin position="115"/>
        <end position="129"/>
    </location>
</feature>
<dbReference type="AlphaFoldDB" id="A0AAJ8AZL3"/>
<reference evidence="3" key="1">
    <citation type="submission" date="2025-08" db="UniProtKB">
        <authorList>
            <consortium name="RefSeq"/>
        </authorList>
    </citation>
    <scope>IDENTIFICATION</scope>
    <source>
        <tissue evidence="3">Brain</tissue>
    </source>
</reference>
<feature type="compositionally biased region" description="Polar residues" evidence="1">
    <location>
        <begin position="88"/>
        <end position="106"/>
    </location>
</feature>
<feature type="region of interest" description="Disordered" evidence="1">
    <location>
        <begin position="1"/>
        <end position="136"/>
    </location>
</feature>
<feature type="compositionally biased region" description="Basic and acidic residues" evidence="1">
    <location>
        <begin position="77"/>
        <end position="86"/>
    </location>
</feature>
<evidence type="ECO:0000256" key="1">
    <source>
        <dbReference type="SAM" id="MobiDB-lite"/>
    </source>
</evidence>
<accession>A0AAJ8AZL3</accession>
<proteinExistence type="predicted"/>
<name>A0AAJ8AZL3_LATCA</name>
<feature type="compositionally biased region" description="Basic and acidic residues" evidence="1">
    <location>
        <begin position="1"/>
        <end position="18"/>
    </location>
</feature>
<sequence length="233" mass="26392">MEGSELERPDSPEPESKQDPGPGPGRVSMNRDHSTEGPTELKDGQTDVIHQRPDSPGPSLVSLKSDQSMGEPLTFKDGLHSVDKRIHQQSTDSPGPSLVSMKSDQSMGEPLTFKDGPHSVDKRTDKKTSEVPTDYSAQHQSHLDSIFMLLEENIVRFVKNELKNFQKLLSPDYPECLRRQAEDEEVLDGEDEEQRRSSREEFLKITLNFLRRMKQEELADCLQSRHVAPVCRL</sequence>
<evidence type="ECO:0000313" key="2">
    <source>
        <dbReference type="Proteomes" id="UP000694890"/>
    </source>
</evidence>
<dbReference type="Proteomes" id="UP000694890">
    <property type="component" value="Unplaced"/>
</dbReference>
<evidence type="ECO:0000313" key="3">
    <source>
        <dbReference type="RefSeq" id="XP_050923659.1"/>
    </source>
</evidence>
<feature type="compositionally biased region" description="Basic and acidic residues" evidence="1">
    <location>
        <begin position="29"/>
        <end position="53"/>
    </location>
</feature>
<dbReference type="RefSeq" id="XP_050923659.1">
    <property type="nucleotide sequence ID" value="XM_051067702.1"/>
</dbReference>
<protein>
    <submittedName>
        <fullName evidence="3">Uncharacterized protein LOC127139632 isoform X3</fullName>
    </submittedName>
</protein>
<organism evidence="2 3">
    <name type="scientific">Lates calcarifer</name>
    <name type="common">Barramundi</name>
    <name type="synonym">Holocentrus calcarifer</name>
    <dbReference type="NCBI Taxonomy" id="8187"/>
    <lineage>
        <taxon>Eukaryota</taxon>
        <taxon>Metazoa</taxon>
        <taxon>Chordata</taxon>
        <taxon>Craniata</taxon>
        <taxon>Vertebrata</taxon>
        <taxon>Euteleostomi</taxon>
        <taxon>Actinopterygii</taxon>
        <taxon>Neopterygii</taxon>
        <taxon>Teleostei</taxon>
        <taxon>Neoteleostei</taxon>
        <taxon>Acanthomorphata</taxon>
        <taxon>Carangaria</taxon>
        <taxon>Carangaria incertae sedis</taxon>
        <taxon>Centropomidae</taxon>
        <taxon>Lates</taxon>
    </lineage>
</organism>
<dbReference type="GeneID" id="127139632"/>
<gene>
    <name evidence="3" type="primary">LOC127139632</name>
</gene>